<comment type="subcellular location">
    <subcellularLocation>
        <location evidence="1">Nucleus</location>
    </subcellularLocation>
</comment>
<dbReference type="EMBL" id="KZ454988">
    <property type="protein sequence ID" value="PKI85318.1"/>
    <property type="molecule type" value="Genomic_DNA"/>
</dbReference>
<accession>A0A2N1JFJ9</accession>
<feature type="domain" description="MYST-type HAT" evidence="14">
    <location>
        <begin position="4"/>
        <end position="333"/>
    </location>
</feature>
<dbReference type="PANTHER" id="PTHR10615">
    <property type="entry name" value="HISTONE ACETYLTRANSFERASE"/>
    <property type="match status" value="1"/>
</dbReference>
<dbReference type="InterPro" id="IPR036388">
    <property type="entry name" value="WH-like_DNA-bd_sf"/>
</dbReference>
<feature type="active site" description="Proton donor/acceptor" evidence="13">
    <location>
        <position position="182"/>
    </location>
</feature>
<evidence type="ECO:0000256" key="3">
    <source>
        <dbReference type="ARBA" id="ARBA00013184"/>
    </source>
</evidence>
<dbReference type="Pfam" id="PF01853">
    <property type="entry name" value="MOZ_SAS"/>
    <property type="match status" value="1"/>
</dbReference>
<comment type="similarity">
    <text evidence="2">Belongs to the MYST (SAS/MOZ) family.</text>
</comment>
<evidence type="ECO:0000256" key="9">
    <source>
        <dbReference type="ARBA" id="ARBA00023015"/>
    </source>
</evidence>
<keyword evidence="10" id="KW-0804">Transcription</keyword>
<dbReference type="AlphaFoldDB" id="A0A2N1JFJ9"/>
<dbReference type="InterPro" id="IPR002717">
    <property type="entry name" value="HAT_MYST-type"/>
</dbReference>
<dbReference type="PANTHER" id="PTHR10615:SF219">
    <property type="entry name" value="HISTONE ACETYLTRANSFERASE KAT5"/>
    <property type="match status" value="1"/>
</dbReference>
<keyword evidence="12" id="KW-0012">Acyltransferase</keyword>
<evidence type="ECO:0000256" key="2">
    <source>
        <dbReference type="ARBA" id="ARBA00010107"/>
    </source>
</evidence>
<keyword evidence="8" id="KW-0007">Acetylation</keyword>
<evidence type="ECO:0000256" key="8">
    <source>
        <dbReference type="ARBA" id="ARBA00022990"/>
    </source>
</evidence>
<evidence type="ECO:0000259" key="14">
    <source>
        <dbReference type="PROSITE" id="PS51726"/>
    </source>
</evidence>
<protein>
    <recommendedName>
        <fullName evidence="3">histone acetyltransferase</fullName>
        <ecNumber evidence="3">2.3.1.48</ecNumber>
    </recommendedName>
</protein>
<dbReference type="InterPro" id="IPR016181">
    <property type="entry name" value="Acyl_CoA_acyltransferase"/>
</dbReference>
<dbReference type="Pfam" id="PF17772">
    <property type="entry name" value="zf-MYST"/>
    <property type="match status" value="1"/>
</dbReference>
<dbReference type="InterPro" id="IPR050603">
    <property type="entry name" value="MYST_HAT"/>
</dbReference>
<dbReference type="Gene3D" id="3.40.630.30">
    <property type="match status" value="1"/>
</dbReference>
<evidence type="ECO:0000256" key="10">
    <source>
        <dbReference type="ARBA" id="ARBA00023163"/>
    </source>
</evidence>
<dbReference type="SUPFAM" id="SSF55729">
    <property type="entry name" value="Acyl-CoA N-acyltransferases (Nat)"/>
    <property type="match status" value="1"/>
</dbReference>
<keyword evidence="4" id="KW-0808">Transferase</keyword>
<proteinExistence type="inferred from homology"/>
<evidence type="ECO:0000256" key="13">
    <source>
        <dbReference type="PIRSR" id="PIRSR602717-51"/>
    </source>
</evidence>
<dbReference type="EC" id="2.3.1.48" evidence="3"/>
<dbReference type="InterPro" id="IPR040706">
    <property type="entry name" value="Zf-MYST"/>
</dbReference>
<gene>
    <name evidence="15" type="ORF">MVES_001172</name>
</gene>
<dbReference type="PROSITE" id="PS51726">
    <property type="entry name" value="MYST_HAT"/>
    <property type="match status" value="1"/>
</dbReference>
<sequence length="333" mass="37660">MSPDAPRVIARAVFDEHDIRAWYKSPYPIDTRDLVDAKLWVCARCFKYTTHSASLQAHLRTCPLKHPPGRKLYQRGAHIIWEVDGASEPLYAQNMCLFGKLFIDNKTICFDVEPFRFYILTDASSQLDHVLGFFSKEKISYDGFNLACIVVFPPYQRQGYGSLLMEFSYYLSDTEHVIGTPERPLSALGLRAYLAFWRALLVRTLHGAYTQDSMQARRARAVLGGERMHIARVPCSELDAKKRRSHLGWAGEAPRRLSALLSMPETPMPAVTSLADLSYAAGLRVEDATLALAHADLLHRAKENDFVLDARILQDAARRYAQKPALLDLAYLV</sequence>
<evidence type="ECO:0000313" key="16">
    <source>
        <dbReference type="Proteomes" id="UP000232875"/>
    </source>
</evidence>
<name>A0A2N1JFJ9_9BASI</name>
<keyword evidence="16" id="KW-1185">Reference proteome</keyword>
<evidence type="ECO:0000256" key="7">
    <source>
        <dbReference type="ARBA" id="ARBA00022833"/>
    </source>
</evidence>
<organism evidence="15 16">
    <name type="scientific">Malassezia vespertilionis</name>
    <dbReference type="NCBI Taxonomy" id="2020962"/>
    <lineage>
        <taxon>Eukaryota</taxon>
        <taxon>Fungi</taxon>
        <taxon>Dikarya</taxon>
        <taxon>Basidiomycota</taxon>
        <taxon>Ustilaginomycotina</taxon>
        <taxon>Malasseziomycetes</taxon>
        <taxon>Malasseziales</taxon>
        <taxon>Malasseziaceae</taxon>
        <taxon>Malassezia</taxon>
    </lineage>
</organism>
<dbReference type="CDD" id="cd04301">
    <property type="entry name" value="NAT_SF"/>
    <property type="match status" value="1"/>
</dbReference>
<dbReference type="GO" id="GO:0046972">
    <property type="term" value="F:histone H4K16 acetyltransferase activity"/>
    <property type="evidence" value="ECO:0007669"/>
    <property type="project" value="TreeGrafter"/>
</dbReference>
<dbReference type="Proteomes" id="UP000232875">
    <property type="component" value="Unassembled WGS sequence"/>
</dbReference>
<keyword evidence="7" id="KW-0862">Zinc</keyword>
<evidence type="ECO:0000256" key="11">
    <source>
        <dbReference type="ARBA" id="ARBA00023242"/>
    </source>
</evidence>
<dbReference type="Gene3D" id="1.10.10.10">
    <property type="entry name" value="Winged helix-like DNA-binding domain superfamily/Winged helix DNA-binding domain"/>
    <property type="match status" value="1"/>
</dbReference>
<reference evidence="15 16" key="1">
    <citation type="submission" date="2017-10" db="EMBL/GenBank/DDBJ databases">
        <title>A novel species of cold-tolerant Malassezia isolated from bats.</title>
        <authorList>
            <person name="Lorch J.M."/>
            <person name="Palmer J.M."/>
            <person name="Vanderwolf K.J."/>
            <person name="Schmidt K.Z."/>
            <person name="Verant M.L."/>
            <person name="Weller T.J."/>
            <person name="Blehert D.S."/>
        </authorList>
    </citation>
    <scope>NUCLEOTIDE SEQUENCE [LARGE SCALE GENOMIC DNA]</scope>
    <source>
        <strain evidence="15 16">NWHC:44797-103</strain>
    </source>
</reference>
<dbReference type="GO" id="GO:0035267">
    <property type="term" value="C:NuA4 histone acetyltransferase complex"/>
    <property type="evidence" value="ECO:0007669"/>
    <property type="project" value="TreeGrafter"/>
</dbReference>
<dbReference type="GO" id="GO:0008270">
    <property type="term" value="F:zinc ion binding"/>
    <property type="evidence" value="ECO:0007669"/>
    <property type="project" value="UniProtKB-KW"/>
</dbReference>
<keyword evidence="9" id="KW-0805">Transcription regulation</keyword>
<evidence type="ECO:0000256" key="1">
    <source>
        <dbReference type="ARBA" id="ARBA00004123"/>
    </source>
</evidence>
<keyword evidence="5" id="KW-0479">Metal-binding</keyword>
<evidence type="ECO:0000256" key="12">
    <source>
        <dbReference type="ARBA" id="ARBA00023315"/>
    </source>
</evidence>
<keyword evidence="11" id="KW-0539">Nucleus</keyword>
<evidence type="ECO:0000256" key="6">
    <source>
        <dbReference type="ARBA" id="ARBA00022771"/>
    </source>
</evidence>
<dbReference type="OrthoDB" id="787137at2759"/>
<dbReference type="STRING" id="2020962.A0A2N1JFJ9"/>
<evidence type="ECO:0000256" key="4">
    <source>
        <dbReference type="ARBA" id="ARBA00022679"/>
    </source>
</evidence>
<dbReference type="GO" id="GO:0005634">
    <property type="term" value="C:nucleus"/>
    <property type="evidence" value="ECO:0007669"/>
    <property type="project" value="UniProtKB-SubCell"/>
</dbReference>
<keyword evidence="6" id="KW-0863">Zinc-finger</keyword>
<dbReference type="Gene3D" id="3.30.60.60">
    <property type="entry name" value="N-acetyl transferase-like"/>
    <property type="match status" value="1"/>
</dbReference>
<dbReference type="GO" id="GO:0006355">
    <property type="term" value="P:regulation of DNA-templated transcription"/>
    <property type="evidence" value="ECO:0007669"/>
    <property type="project" value="InterPro"/>
</dbReference>
<evidence type="ECO:0000256" key="5">
    <source>
        <dbReference type="ARBA" id="ARBA00022723"/>
    </source>
</evidence>
<evidence type="ECO:0000313" key="15">
    <source>
        <dbReference type="EMBL" id="PKI85318.1"/>
    </source>
</evidence>